<accession>B7G8M3</accession>
<organism evidence="1 2">
    <name type="scientific">Phaeodactylum tricornutum (strain CCAP 1055/1)</name>
    <dbReference type="NCBI Taxonomy" id="556484"/>
    <lineage>
        <taxon>Eukaryota</taxon>
        <taxon>Sar</taxon>
        <taxon>Stramenopiles</taxon>
        <taxon>Ochrophyta</taxon>
        <taxon>Bacillariophyta</taxon>
        <taxon>Bacillariophyceae</taxon>
        <taxon>Bacillariophycidae</taxon>
        <taxon>Naviculales</taxon>
        <taxon>Phaeodactylaceae</taxon>
        <taxon>Phaeodactylum</taxon>
    </lineage>
</organism>
<dbReference type="PaxDb" id="2850-Phatr39430"/>
<dbReference type="InParanoid" id="B7G8M3"/>
<dbReference type="KEGG" id="pti:PHATRDRAFT_39430"/>
<reference evidence="2" key="2">
    <citation type="submission" date="2008-08" db="EMBL/GenBank/DDBJ databases">
        <authorList>
            <consortium name="Diatom Consortium"/>
            <person name="Grigoriev I."/>
            <person name="Grimwood J."/>
            <person name="Kuo A."/>
            <person name="Otillar R.P."/>
            <person name="Salamov A."/>
            <person name="Detter J.C."/>
            <person name="Lindquist E."/>
            <person name="Shapiro H."/>
            <person name="Lucas S."/>
            <person name="Glavina del Rio T."/>
            <person name="Pitluck S."/>
            <person name="Rokhsar D."/>
            <person name="Bowler C."/>
        </authorList>
    </citation>
    <scope>GENOME REANNOTATION</scope>
    <source>
        <strain evidence="2">CCAP 1055/1</strain>
    </source>
</reference>
<reference evidence="1 2" key="1">
    <citation type="journal article" date="2008" name="Nature">
        <title>The Phaeodactylum genome reveals the evolutionary history of diatom genomes.</title>
        <authorList>
            <person name="Bowler C."/>
            <person name="Allen A.E."/>
            <person name="Badger J.H."/>
            <person name="Grimwood J."/>
            <person name="Jabbari K."/>
            <person name="Kuo A."/>
            <person name="Maheswari U."/>
            <person name="Martens C."/>
            <person name="Maumus F."/>
            <person name="Otillar R.P."/>
            <person name="Rayko E."/>
            <person name="Salamov A."/>
            <person name="Vandepoele K."/>
            <person name="Beszteri B."/>
            <person name="Gruber A."/>
            <person name="Heijde M."/>
            <person name="Katinka M."/>
            <person name="Mock T."/>
            <person name="Valentin K."/>
            <person name="Verret F."/>
            <person name="Berges J.A."/>
            <person name="Brownlee C."/>
            <person name="Cadoret J.P."/>
            <person name="Chiovitti A."/>
            <person name="Choi C.J."/>
            <person name="Coesel S."/>
            <person name="De Martino A."/>
            <person name="Detter J.C."/>
            <person name="Durkin C."/>
            <person name="Falciatore A."/>
            <person name="Fournet J."/>
            <person name="Haruta M."/>
            <person name="Huysman M.J."/>
            <person name="Jenkins B.D."/>
            <person name="Jiroutova K."/>
            <person name="Jorgensen R.E."/>
            <person name="Joubert Y."/>
            <person name="Kaplan A."/>
            <person name="Kroger N."/>
            <person name="Kroth P.G."/>
            <person name="La Roche J."/>
            <person name="Lindquist E."/>
            <person name="Lommer M."/>
            <person name="Martin-Jezequel V."/>
            <person name="Lopez P.J."/>
            <person name="Lucas S."/>
            <person name="Mangogna M."/>
            <person name="McGinnis K."/>
            <person name="Medlin L.K."/>
            <person name="Montsant A."/>
            <person name="Oudot-Le Secq M.P."/>
            <person name="Napoli C."/>
            <person name="Obornik M."/>
            <person name="Parker M.S."/>
            <person name="Petit J.L."/>
            <person name="Porcel B.M."/>
            <person name="Poulsen N."/>
            <person name="Robison M."/>
            <person name="Rychlewski L."/>
            <person name="Rynearson T.A."/>
            <person name="Schmutz J."/>
            <person name="Shapiro H."/>
            <person name="Siaut M."/>
            <person name="Stanley M."/>
            <person name="Sussman M.R."/>
            <person name="Taylor A.R."/>
            <person name="Vardi A."/>
            <person name="von Dassow P."/>
            <person name="Vyverman W."/>
            <person name="Willis A."/>
            <person name="Wyrwicz L.S."/>
            <person name="Rokhsar D.S."/>
            <person name="Weissenbach J."/>
            <person name="Armbrust E.V."/>
            <person name="Green B.R."/>
            <person name="Van de Peer Y."/>
            <person name="Grigoriev I.V."/>
        </authorList>
    </citation>
    <scope>NUCLEOTIDE SEQUENCE [LARGE SCALE GENOMIC DNA]</scope>
    <source>
        <strain evidence="1 2">CCAP 1055/1</strain>
    </source>
</reference>
<dbReference type="Proteomes" id="UP000000759">
    <property type="component" value="Chromosome 19"/>
</dbReference>
<protein>
    <submittedName>
        <fullName evidence="1">Uncharacterized protein</fullName>
    </submittedName>
</protein>
<dbReference type="EMBL" id="CM000621">
    <property type="protein sequence ID" value="EEC45068.1"/>
    <property type="molecule type" value="Genomic_DNA"/>
</dbReference>
<sequence>MWMSRTRGVIPRLLAPRRSNLTRNLGAASTSRNTLHEEQNLVRTTICRMLEEAQHHNPEDQLLTGKPSDEALLKAVEYFESQLEEARQCIADCSQQEEGSNQLEEWETADDALERATAALIDLIEELQAADESQHHTHKAMRQSSAATIKALRQELGAIKAKISA</sequence>
<keyword evidence="2" id="KW-1185">Reference proteome</keyword>
<proteinExistence type="predicted"/>
<dbReference type="GeneID" id="7195148"/>
<evidence type="ECO:0000313" key="1">
    <source>
        <dbReference type="EMBL" id="EEC45068.1"/>
    </source>
</evidence>
<name>B7G8M3_PHATC</name>
<evidence type="ECO:0000313" key="2">
    <source>
        <dbReference type="Proteomes" id="UP000000759"/>
    </source>
</evidence>
<dbReference type="RefSeq" id="XP_002183368.1">
    <property type="nucleotide sequence ID" value="XM_002183332.1"/>
</dbReference>
<gene>
    <name evidence="1" type="ORF">PHATRDRAFT_39430</name>
</gene>
<dbReference type="HOGENOM" id="CLU_1614015_0_0_1"/>
<dbReference type="AlphaFoldDB" id="B7G8M3"/>